<dbReference type="Gene3D" id="3.30.9.10">
    <property type="entry name" value="D-Amino Acid Oxidase, subunit A, domain 2"/>
    <property type="match status" value="1"/>
</dbReference>
<dbReference type="SUPFAM" id="SSF51905">
    <property type="entry name" value="FAD/NAD(P)-binding domain"/>
    <property type="match status" value="1"/>
</dbReference>
<accession>A0A927BS51</accession>
<proteinExistence type="predicted"/>
<name>A0A927BS51_9BACL</name>
<feature type="domain" description="FAD dependent oxidoreductase" evidence="1">
    <location>
        <begin position="30"/>
        <end position="384"/>
    </location>
</feature>
<comment type="caution">
    <text evidence="2">The sequence shown here is derived from an EMBL/GenBank/DDBJ whole genome shotgun (WGS) entry which is preliminary data.</text>
</comment>
<dbReference type="EMBL" id="JACXIZ010000013">
    <property type="protein sequence ID" value="MBD2844911.1"/>
    <property type="molecule type" value="Genomic_DNA"/>
</dbReference>
<dbReference type="AlphaFoldDB" id="A0A927BS51"/>
<dbReference type="Pfam" id="PF01266">
    <property type="entry name" value="DAO"/>
    <property type="match status" value="1"/>
</dbReference>
<organism evidence="2 3">
    <name type="scientific">Paenibacillus sabuli</name>
    <dbReference type="NCBI Taxonomy" id="2772509"/>
    <lineage>
        <taxon>Bacteria</taxon>
        <taxon>Bacillati</taxon>
        <taxon>Bacillota</taxon>
        <taxon>Bacilli</taxon>
        <taxon>Bacillales</taxon>
        <taxon>Paenibacillaceae</taxon>
        <taxon>Paenibacillus</taxon>
    </lineage>
</organism>
<keyword evidence="3" id="KW-1185">Reference proteome</keyword>
<dbReference type="InterPro" id="IPR006076">
    <property type="entry name" value="FAD-dep_OxRdtase"/>
</dbReference>
<dbReference type="Gene3D" id="3.50.50.60">
    <property type="entry name" value="FAD/NAD(P)-binding domain"/>
    <property type="match status" value="1"/>
</dbReference>
<sequence>MDLYQGELYWPTTNEPHASYPTLEGAIRTRVAIIGGGMSGALSAYTLSLHGIDTVLLDREQVAGGSTSANTGLLQFSNDIMLHELAKQLGKGPAVRFYQACGQAVARLGELAVRLELPVNYAARDSLYYASSEQDVPRLQQEFEWLQQAGFDVDYWDPARISAHFPFRKPGAIVTRGDAEVNPYRFVQALVRRAAEQGALIREHTEIVRHTSEHGIHRLETADGDAVVADAVLYAIGYEPEELRGKLIRPLLNRSFAAVTVPQTDLAAWHERMLIWETARPYFYARTTPSGRIVLGGLDEEKREPIHGKRPRARRAGQLEARLSELFPSLDTRLEFAWSATFGESADDLPFIGPDPGWAGVYYCLGYGGNGTVYSMIAADLLVQTLSGERHPVADIVALDRPTLQRT</sequence>
<reference evidence="2" key="1">
    <citation type="submission" date="2020-09" db="EMBL/GenBank/DDBJ databases">
        <title>A novel bacterium of genus Paenibacillus, isolated from South China Sea.</title>
        <authorList>
            <person name="Huang H."/>
            <person name="Mo K."/>
            <person name="Hu Y."/>
        </authorList>
    </citation>
    <scope>NUCLEOTIDE SEQUENCE</scope>
    <source>
        <strain evidence="2">IB182496</strain>
    </source>
</reference>
<dbReference type="PRINTS" id="PR00420">
    <property type="entry name" value="RNGMNOXGNASE"/>
</dbReference>
<dbReference type="PANTHER" id="PTHR13847:SF201">
    <property type="entry name" value="PUTATIBE OXIDOREDUCTASE"/>
    <property type="match status" value="1"/>
</dbReference>
<dbReference type="InterPro" id="IPR036188">
    <property type="entry name" value="FAD/NAD-bd_sf"/>
</dbReference>
<dbReference type="PANTHER" id="PTHR13847">
    <property type="entry name" value="SARCOSINE DEHYDROGENASE-RELATED"/>
    <property type="match status" value="1"/>
</dbReference>
<gene>
    <name evidence="2" type="ORF">IDH44_06900</name>
</gene>
<dbReference type="GO" id="GO:0005737">
    <property type="term" value="C:cytoplasm"/>
    <property type="evidence" value="ECO:0007669"/>
    <property type="project" value="TreeGrafter"/>
</dbReference>
<evidence type="ECO:0000313" key="2">
    <source>
        <dbReference type="EMBL" id="MBD2844911.1"/>
    </source>
</evidence>
<dbReference type="Proteomes" id="UP000621560">
    <property type="component" value="Unassembled WGS sequence"/>
</dbReference>
<evidence type="ECO:0000259" key="1">
    <source>
        <dbReference type="Pfam" id="PF01266"/>
    </source>
</evidence>
<evidence type="ECO:0000313" key="3">
    <source>
        <dbReference type="Proteomes" id="UP000621560"/>
    </source>
</evidence>
<protein>
    <submittedName>
        <fullName evidence="2">FAD-dependent oxidoreductase</fullName>
    </submittedName>
</protein>